<organism evidence="10 11">
    <name type="scientific">Patiria miniata</name>
    <name type="common">Bat star</name>
    <name type="synonym">Asterina miniata</name>
    <dbReference type="NCBI Taxonomy" id="46514"/>
    <lineage>
        <taxon>Eukaryota</taxon>
        <taxon>Metazoa</taxon>
        <taxon>Echinodermata</taxon>
        <taxon>Eleutherozoa</taxon>
        <taxon>Asterozoa</taxon>
        <taxon>Asteroidea</taxon>
        <taxon>Valvatacea</taxon>
        <taxon>Valvatida</taxon>
        <taxon>Asterinidae</taxon>
        <taxon>Patiria</taxon>
    </lineage>
</organism>
<comment type="subcellular location">
    <subcellularLocation>
        <location evidence="1">Cytoplasm</location>
        <location evidence="1">Cytoskeleton</location>
        <location evidence="1">Flagellum axoneme</location>
    </subcellularLocation>
</comment>
<dbReference type="InterPro" id="IPR054709">
    <property type="entry name" value="CFAP107"/>
</dbReference>
<evidence type="ECO:0000256" key="9">
    <source>
        <dbReference type="SAM" id="MobiDB-lite"/>
    </source>
</evidence>
<dbReference type="RefSeq" id="XP_038077093.1">
    <property type="nucleotide sequence ID" value="XM_038221165.1"/>
</dbReference>
<dbReference type="GeneID" id="119744941"/>
<evidence type="ECO:0000256" key="3">
    <source>
        <dbReference type="ARBA" id="ARBA00022846"/>
    </source>
</evidence>
<name>A0A914BLC4_PATMI</name>
<dbReference type="OrthoDB" id="8185227at2759"/>
<keyword evidence="2" id="KW-0963">Cytoplasm</keyword>
<keyword evidence="4" id="KW-0969">Cilium</keyword>
<dbReference type="PANTHER" id="PTHR31180:SF2">
    <property type="entry name" value="CILIA- AND FLAGELLA-ASSOCIATED PROTEIN 107"/>
    <property type="match status" value="1"/>
</dbReference>
<keyword evidence="5" id="KW-0206">Cytoskeleton</keyword>
<dbReference type="GO" id="GO:0005879">
    <property type="term" value="C:axonemal microtubule"/>
    <property type="evidence" value="ECO:0007669"/>
    <property type="project" value="TreeGrafter"/>
</dbReference>
<dbReference type="GO" id="GO:0030317">
    <property type="term" value="P:flagellated sperm motility"/>
    <property type="evidence" value="ECO:0007669"/>
    <property type="project" value="InterPro"/>
</dbReference>
<evidence type="ECO:0000256" key="5">
    <source>
        <dbReference type="ARBA" id="ARBA00023212"/>
    </source>
</evidence>
<comment type="function">
    <text evidence="7">Microtubule inner protein (MIP) part of the dynein-decorated doublet microtubules (DMTs) in cilia axoneme, which is required for motile cilia beating.</text>
</comment>
<comment type="subunit">
    <text evidence="8">Microtubule inner protein component of sperm flagellar doublet microtubules.</text>
</comment>
<dbReference type="EnsemblMetazoa" id="XM_038221165.1">
    <property type="protein sequence ID" value="XP_038077093.1"/>
    <property type="gene ID" value="LOC119744941"/>
</dbReference>
<reference evidence="10" key="1">
    <citation type="submission" date="2022-11" db="UniProtKB">
        <authorList>
            <consortium name="EnsemblMetazoa"/>
        </authorList>
    </citation>
    <scope>IDENTIFICATION</scope>
</reference>
<dbReference type="PANTHER" id="PTHR31180">
    <property type="entry name" value="CILIA- AND FLAGELLA-ASSOCIATED PROTEIN 107-RELATED"/>
    <property type="match status" value="1"/>
</dbReference>
<evidence type="ECO:0000256" key="7">
    <source>
        <dbReference type="ARBA" id="ARBA00035003"/>
    </source>
</evidence>
<sequence>MAQGDPMKWNLPGWRIEQKYSPGVLIGNWSENRNKFQRAPIKSGSTHRTDFVKYPQYRPDVMTRRNAMMKNDGLDNKHLFAHHNNDFSSNLISWYDEQFNKRERMGRDTLPELRYWDSNRLAWEPEKSDHPIRDGPSTNFGLQEKLNDKWKREQALAGLGEYHTTYGQSYIPQPSNALVRNHYAPPRELSTRLHPVNLINKDLGLRSVNVLQTPQELQLPTRTEPATRSLHGPTQVSV</sequence>
<evidence type="ECO:0000256" key="6">
    <source>
        <dbReference type="ARBA" id="ARBA00023273"/>
    </source>
</evidence>
<keyword evidence="6" id="KW-0966">Cell projection</keyword>
<keyword evidence="11" id="KW-1185">Reference proteome</keyword>
<evidence type="ECO:0000256" key="4">
    <source>
        <dbReference type="ARBA" id="ARBA00023069"/>
    </source>
</evidence>
<protein>
    <submittedName>
        <fullName evidence="10">Uncharacterized protein</fullName>
    </submittedName>
</protein>
<dbReference type="Pfam" id="PF22595">
    <property type="entry name" value="CFAP107"/>
    <property type="match status" value="1"/>
</dbReference>
<evidence type="ECO:0000256" key="8">
    <source>
        <dbReference type="ARBA" id="ARBA00046435"/>
    </source>
</evidence>
<evidence type="ECO:0000256" key="2">
    <source>
        <dbReference type="ARBA" id="ARBA00022490"/>
    </source>
</evidence>
<accession>A0A914BLC4</accession>
<keyword evidence="3" id="KW-0282">Flagellum</keyword>
<proteinExistence type="predicted"/>
<evidence type="ECO:0000256" key="1">
    <source>
        <dbReference type="ARBA" id="ARBA00004611"/>
    </source>
</evidence>
<dbReference type="InterPro" id="IPR037662">
    <property type="entry name" value="CFAP68/107"/>
</dbReference>
<feature type="region of interest" description="Disordered" evidence="9">
    <location>
        <begin position="216"/>
        <end position="238"/>
    </location>
</feature>
<evidence type="ECO:0000313" key="10">
    <source>
        <dbReference type="EnsemblMetazoa" id="XP_038077093.1"/>
    </source>
</evidence>
<dbReference type="AlphaFoldDB" id="A0A914BLC4"/>
<evidence type="ECO:0000313" key="11">
    <source>
        <dbReference type="Proteomes" id="UP000887568"/>
    </source>
</evidence>
<dbReference type="Proteomes" id="UP000887568">
    <property type="component" value="Unplaced"/>
</dbReference>
<dbReference type="OMA" id="EKTPQCI"/>